<evidence type="ECO:0000256" key="5">
    <source>
        <dbReference type="SAM" id="MobiDB-lite"/>
    </source>
</evidence>
<keyword evidence="7" id="KW-1185">Reference proteome</keyword>
<organism evidence="6 7">
    <name type="scientific">Methanolobus chelungpuianus</name>
    <dbReference type="NCBI Taxonomy" id="502115"/>
    <lineage>
        <taxon>Archaea</taxon>
        <taxon>Methanobacteriati</taxon>
        <taxon>Methanobacteriota</taxon>
        <taxon>Stenosarchaea group</taxon>
        <taxon>Methanomicrobia</taxon>
        <taxon>Methanosarcinales</taxon>
        <taxon>Methanosarcinaceae</taxon>
        <taxon>Methanolobus</taxon>
    </lineage>
</organism>
<dbReference type="PRINTS" id="PR00301">
    <property type="entry name" value="HEATSHOCK70"/>
</dbReference>
<dbReference type="PANTHER" id="PTHR42749">
    <property type="entry name" value="CELL SHAPE-DETERMINING PROTEIN MREB"/>
    <property type="match status" value="1"/>
</dbReference>
<dbReference type="SMART" id="SM00268">
    <property type="entry name" value="ACTIN"/>
    <property type="match status" value="1"/>
</dbReference>
<evidence type="ECO:0000256" key="3">
    <source>
        <dbReference type="ARBA" id="ARBA00022741"/>
    </source>
</evidence>
<gene>
    <name evidence="6" type="ORF">PV02_03370</name>
</gene>
<dbReference type="SUPFAM" id="SSF53067">
    <property type="entry name" value="Actin-like ATPase domain"/>
    <property type="match status" value="2"/>
</dbReference>
<keyword evidence="3" id="KW-0547">Nucleotide-binding</keyword>
<comment type="subcellular location">
    <subcellularLocation>
        <location evidence="1">Cytoplasm</location>
    </subcellularLocation>
</comment>
<feature type="region of interest" description="Disordered" evidence="5">
    <location>
        <begin position="1"/>
        <end position="22"/>
    </location>
</feature>
<evidence type="ECO:0000256" key="2">
    <source>
        <dbReference type="ARBA" id="ARBA00022490"/>
    </source>
</evidence>
<protein>
    <submittedName>
        <fullName evidence="6">Uncharacterized protein</fullName>
    </submittedName>
</protein>
<dbReference type="InterPro" id="IPR004000">
    <property type="entry name" value="Actin"/>
</dbReference>
<dbReference type="Pfam" id="PF06723">
    <property type="entry name" value="MreB_Mbl"/>
    <property type="match status" value="1"/>
</dbReference>
<dbReference type="EMBL" id="JTEO01000002">
    <property type="protein sequence ID" value="MCQ6962184.1"/>
    <property type="molecule type" value="Genomic_DNA"/>
</dbReference>
<proteinExistence type="predicted"/>
<dbReference type="GO" id="GO:0005524">
    <property type="term" value="F:ATP binding"/>
    <property type="evidence" value="ECO:0007669"/>
    <property type="project" value="UniProtKB-KW"/>
</dbReference>
<comment type="caution">
    <text evidence="6">The sequence shown here is derived from an EMBL/GenBank/DDBJ whole genome shotgun (WGS) entry which is preliminary data.</text>
</comment>
<evidence type="ECO:0000313" key="7">
    <source>
        <dbReference type="Proteomes" id="UP001206983"/>
    </source>
</evidence>
<dbReference type="GO" id="GO:0005737">
    <property type="term" value="C:cytoplasm"/>
    <property type="evidence" value="ECO:0007669"/>
    <property type="project" value="UniProtKB-SubCell"/>
</dbReference>
<dbReference type="RefSeq" id="WP_256621954.1">
    <property type="nucleotide sequence ID" value="NZ_JTEO01000002.1"/>
</dbReference>
<dbReference type="InterPro" id="IPR056546">
    <property type="entry name" value="MreB_MamK-like"/>
</dbReference>
<dbReference type="InterPro" id="IPR043129">
    <property type="entry name" value="ATPase_NBD"/>
</dbReference>
<dbReference type="PANTHER" id="PTHR42749:SF1">
    <property type="entry name" value="CELL SHAPE-DETERMINING PROTEIN MREB"/>
    <property type="match status" value="1"/>
</dbReference>
<accession>A0AAE3H9N7</accession>
<sequence>MDTAESFQNENEATDYPAASGTDRETSYLGIDLGTSVITICNNKGSTFSEYSLIARDNNPDSERDDEDRLYVGKAALERADLELNWPVKDLLYKGGNCGNLRALIEHCVQAAGITAEHEHRYAMISVPPCADASYRRAVVDAARPLFRGLMIANGPFCVAYGNKKINGSIIIDAGACKTDICRIHDCMPEDRDYLNVPVAGENIDQELVDLLAEKYEGSTVTKELARTWKETYGFVGDADEECRVELPIGDSTEDVMINEELRLACESIIPDIVSGILRIVSDAEPQFREALRNNIYLCGGSSKIRNISSFIENELREVGGGKVFLLDRPECAGAYGACMLAEKMPGEFWEKLSNLDNAKKSDVIL</sequence>
<evidence type="ECO:0000313" key="6">
    <source>
        <dbReference type="EMBL" id="MCQ6962184.1"/>
    </source>
</evidence>
<keyword evidence="2" id="KW-0963">Cytoplasm</keyword>
<evidence type="ECO:0000256" key="1">
    <source>
        <dbReference type="ARBA" id="ARBA00004496"/>
    </source>
</evidence>
<dbReference type="Proteomes" id="UP001206983">
    <property type="component" value="Unassembled WGS sequence"/>
</dbReference>
<feature type="compositionally biased region" description="Polar residues" evidence="5">
    <location>
        <begin position="1"/>
        <end position="11"/>
    </location>
</feature>
<reference evidence="6 7" key="1">
    <citation type="journal article" date="2011" name="Appl. Environ. Microbiol.">
        <title>Methanogenic archaea isolated from Taiwan's Chelungpu fault.</title>
        <authorList>
            <person name="Wu S.Y."/>
            <person name="Lai M.C."/>
        </authorList>
    </citation>
    <scope>NUCLEOTIDE SEQUENCE [LARGE SCALE GENOMIC DNA]</scope>
    <source>
        <strain evidence="6 7">St545Mb</strain>
    </source>
</reference>
<name>A0AAE3H9N7_9EURY</name>
<dbReference type="AlphaFoldDB" id="A0AAE3H9N7"/>
<dbReference type="Gene3D" id="3.30.420.40">
    <property type="match status" value="2"/>
</dbReference>
<evidence type="ECO:0000256" key="4">
    <source>
        <dbReference type="ARBA" id="ARBA00022840"/>
    </source>
</evidence>
<keyword evidence="4" id="KW-0067">ATP-binding</keyword>